<dbReference type="Gene3D" id="2.115.10.20">
    <property type="entry name" value="Glycosyl hydrolase domain, family 43"/>
    <property type="match status" value="1"/>
</dbReference>
<evidence type="ECO:0000313" key="7">
    <source>
        <dbReference type="Proteomes" id="UP001501612"/>
    </source>
</evidence>
<dbReference type="CDD" id="cd08999">
    <property type="entry name" value="GH43_ABN-like"/>
    <property type="match status" value="1"/>
</dbReference>
<gene>
    <name evidence="6" type="ORF">GCM10009737_31260</name>
</gene>
<keyword evidence="5" id="KW-0732">Signal</keyword>
<dbReference type="Proteomes" id="UP001501612">
    <property type="component" value="Unassembled WGS sequence"/>
</dbReference>
<evidence type="ECO:0000313" key="6">
    <source>
        <dbReference type="EMBL" id="GAA1927172.1"/>
    </source>
</evidence>
<reference evidence="6 7" key="1">
    <citation type="journal article" date="2019" name="Int. J. Syst. Evol. Microbiol.">
        <title>The Global Catalogue of Microorganisms (GCM) 10K type strain sequencing project: providing services to taxonomists for standard genome sequencing and annotation.</title>
        <authorList>
            <consortium name="The Broad Institute Genomics Platform"/>
            <consortium name="The Broad Institute Genome Sequencing Center for Infectious Disease"/>
            <person name="Wu L."/>
            <person name="Ma J."/>
        </authorList>
    </citation>
    <scope>NUCLEOTIDE SEQUENCE [LARGE SCALE GENOMIC DNA]</scope>
    <source>
        <strain evidence="6 7">JCM 14046</strain>
    </source>
</reference>
<feature type="signal peptide" evidence="5">
    <location>
        <begin position="1"/>
        <end position="38"/>
    </location>
</feature>
<dbReference type="InterPro" id="IPR051795">
    <property type="entry name" value="Glycosyl_Hydrlase_43"/>
</dbReference>
<comment type="caution">
    <text evidence="6">The sequence shown here is derived from an EMBL/GenBank/DDBJ whole genome shotgun (WGS) entry which is preliminary data.</text>
</comment>
<evidence type="ECO:0008006" key="8">
    <source>
        <dbReference type="Google" id="ProtNLM"/>
    </source>
</evidence>
<evidence type="ECO:0000256" key="2">
    <source>
        <dbReference type="ARBA" id="ARBA00022801"/>
    </source>
</evidence>
<keyword evidence="2 4" id="KW-0378">Hydrolase</keyword>
<comment type="similarity">
    <text evidence="1 4">Belongs to the glycosyl hydrolase 43 family.</text>
</comment>
<organism evidence="6 7">
    <name type="scientific">Nocardioides lentus</name>
    <dbReference type="NCBI Taxonomy" id="338077"/>
    <lineage>
        <taxon>Bacteria</taxon>
        <taxon>Bacillati</taxon>
        <taxon>Actinomycetota</taxon>
        <taxon>Actinomycetes</taxon>
        <taxon>Propionibacteriales</taxon>
        <taxon>Nocardioidaceae</taxon>
        <taxon>Nocardioides</taxon>
    </lineage>
</organism>
<dbReference type="RefSeq" id="WP_344008533.1">
    <property type="nucleotide sequence ID" value="NZ_BAAAMY010000007.1"/>
</dbReference>
<dbReference type="Pfam" id="PF04616">
    <property type="entry name" value="Glyco_hydro_43"/>
    <property type="match status" value="1"/>
</dbReference>
<name>A0ABN2PNQ5_9ACTN</name>
<sequence length="376" mass="40743">MIPPRRRAPGRRATLPATLLLTLVLTLLGALAPSGAGAASDVPRTNTERFYAGEPYTGMFADPAVMRVGGRFYAVATNHDGLNLPLMSSTDLRTWRPRAPLTDYRRWTDWRGYNDALPGRPAWAASIATTSKPQFSQWAPSVARVKGRFVAAYSAAQTLETPRRPRRSCIGLAVADRAAGPYVPVSREPTVCYPPSPRGVIDPDLHVTPDGTAYLLWKQEGVVDRSEPKLMVQRLSADGLRLKAGSRPVELLPLVRGTWKGGVIENPSMVRHGGRTYLFYSAHDWYSADYATGYAECAGPLGPCVDRTHARPLLASDGAVKGPGGADAFTDREGRLRLAYAAWDPGRVGPGGTHARMLHVARLQRVGGALRVAERG</sequence>
<evidence type="ECO:0000256" key="5">
    <source>
        <dbReference type="SAM" id="SignalP"/>
    </source>
</evidence>
<keyword evidence="3 4" id="KW-0326">Glycosidase</keyword>
<protein>
    <recommendedName>
        <fullName evidence="8">Glycoside hydrolase</fullName>
    </recommendedName>
</protein>
<dbReference type="SUPFAM" id="SSF75005">
    <property type="entry name" value="Arabinanase/levansucrase/invertase"/>
    <property type="match status" value="1"/>
</dbReference>
<accession>A0ABN2PNQ5</accession>
<evidence type="ECO:0000256" key="3">
    <source>
        <dbReference type="ARBA" id="ARBA00023295"/>
    </source>
</evidence>
<dbReference type="PANTHER" id="PTHR42812:SF5">
    <property type="entry name" value="ENDO-ARABINASE"/>
    <property type="match status" value="1"/>
</dbReference>
<dbReference type="EMBL" id="BAAAMY010000007">
    <property type="protein sequence ID" value="GAA1927172.1"/>
    <property type="molecule type" value="Genomic_DNA"/>
</dbReference>
<dbReference type="PANTHER" id="PTHR42812">
    <property type="entry name" value="BETA-XYLOSIDASE"/>
    <property type="match status" value="1"/>
</dbReference>
<keyword evidence="7" id="KW-1185">Reference proteome</keyword>
<proteinExistence type="inferred from homology"/>
<dbReference type="InterPro" id="IPR006710">
    <property type="entry name" value="Glyco_hydro_43"/>
</dbReference>
<evidence type="ECO:0000256" key="1">
    <source>
        <dbReference type="ARBA" id="ARBA00009865"/>
    </source>
</evidence>
<dbReference type="InterPro" id="IPR023296">
    <property type="entry name" value="Glyco_hydro_beta-prop_sf"/>
</dbReference>
<feature type="chain" id="PRO_5046058289" description="Glycoside hydrolase" evidence="5">
    <location>
        <begin position="39"/>
        <end position="376"/>
    </location>
</feature>
<evidence type="ECO:0000256" key="4">
    <source>
        <dbReference type="RuleBase" id="RU361187"/>
    </source>
</evidence>